<keyword evidence="1" id="KW-0732">Signal</keyword>
<dbReference type="Proteomes" id="UP001177023">
    <property type="component" value="Unassembled WGS sequence"/>
</dbReference>
<protein>
    <submittedName>
        <fullName evidence="2">Uncharacterized protein</fullName>
    </submittedName>
</protein>
<accession>A0AA36D7V9</accession>
<evidence type="ECO:0000313" key="2">
    <source>
        <dbReference type="EMBL" id="CAJ0581424.1"/>
    </source>
</evidence>
<proteinExistence type="predicted"/>
<feature type="signal peptide" evidence="1">
    <location>
        <begin position="1"/>
        <end position="17"/>
    </location>
</feature>
<keyword evidence="3" id="KW-1185">Reference proteome</keyword>
<gene>
    <name evidence="2" type="ORF">MSPICULIGERA_LOCUS19585</name>
</gene>
<dbReference type="EMBL" id="CATQJA010002663">
    <property type="protein sequence ID" value="CAJ0581424.1"/>
    <property type="molecule type" value="Genomic_DNA"/>
</dbReference>
<comment type="caution">
    <text evidence="2">The sequence shown here is derived from an EMBL/GenBank/DDBJ whole genome shotgun (WGS) entry which is preliminary data.</text>
</comment>
<dbReference type="AlphaFoldDB" id="A0AA36D7V9"/>
<reference evidence="2" key="1">
    <citation type="submission" date="2023-06" db="EMBL/GenBank/DDBJ databases">
        <authorList>
            <person name="Delattre M."/>
        </authorList>
    </citation>
    <scope>NUCLEOTIDE SEQUENCE</scope>
    <source>
        <strain evidence="2">AF72</strain>
    </source>
</reference>
<feature type="non-terminal residue" evidence="2">
    <location>
        <position position="117"/>
    </location>
</feature>
<organism evidence="2 3">
    <name type="scientific">Mesorhabditis spiculigera</name>
    <dbReference type="NCBI Taxonomy" id="96644"/>
    <lineage>
        <taxon>Eukaryota</taxon>
        <taxon>Metazoa</taxon>
        <taxon>Ecdysozoa</taxon>
        <taxon>Nematoda</taxon>
        <taxon>Chromadorea</taxon>
        <taxon>Rhabditida</taxon>
        <taxon>Rhabditina</taxon>
        <taxon>Rhabditomorpha</taxon>
        <taxon>Rhabditoidea</taxon>
        <taxon>Rhabditidae</taxon>
        <taxon>Mesorhabditinae</taxon>
        <taxon>Mesorhabditis</taxon>
    </lineage>
</organism>
<evidence type="ECO:0000313" key="3">
    <source>
        <dbReference type="Proteomes" id="UP001177023"/>
    </source>
</evidence>
<dbReference type="PANTHER" id="PTHR34721">
    <property type="entry name" value="PROTEIN CBG09734"/>
    <property type="match status" value="1"/>
</dbReference>
<feature type="chain" id="PRO_5041362380" evidence="1">
    <location>
        <begin position="18"/>
        <end position="117"/>
    </location>
</feature>
<evidence type="ECO:0000256" key="1">
    <source>
        <dbReference type="SAM" id="SignalP"/>
    </source>
</evidence>
<dbReference type="InterPro" id="IPR045860">
    <property type="entry name" value="Snake_toxin-like_sf"/>
</dbReference>
<name>A0AA36D7V9_9BILA</name>
<sequence length="117" mass="12610">MLLRIVGLLTLVSTITALTCYSYMLTSAISDNTRPLIECPPDAQYCLKSYLTFFDAYGNRSYTESHSCASAVNCQANGCQGNSQDLICCCSTDQCNSGTSISVLTTLTAIGLLYFLS</sequence>
<dbReference type="PANTHER" id="PTHR34721:SF11">
    <property type="entry name" value="ACTIVIN_RECP DOMAIN-CONTAINING PROTEIN"/>
    <property type="match status" value="1"/>
</dbReference>
<dbReference type="SUPFAM" id="SSF57302">
    <property type="entry name" value="Snake toxin-like"/>
    <property type="match status" value="1"/>
</dbReference>